<keyword evidence="1" id="KW-0547">Nucleotide-binding</keyword>
<organism evidence="4 5">
    <name type="scientific">Tetrabaena socialis</name>
    <dbReference type="NCBI Taxonomy" id="47790"/>
    <lineage>
        <taxon>Eukaryota</taxon>
        <taxon>Viridiplantae</taxon>
        <taxon>Chlorophyta</taxon>
        <taxon>core chlorophytes</taxon>
        <taxon>Chlorophyceae</taxon>
        <taxon>CS clade</taxon>
        <taxon>Chlamydomonadales</taxon>
        <taxon>Tetrabaenaceae</taxon>
        <taxon>Tetrabaena</taxon>
    </lineage>
</organism>
<reference evidence="4 5" key="1">
    <citation type="journal article" date="2017" name="Mol. Biol. Evol.">
        <title>The 4-celled Tetrabaena socialis nuclear genome reveals the essential components for genetic control of cell number at the origin of multicellularity in the volvocine lineage.</title>
        <authorList>
            <person name="Featherston J."/>
            <person name="Arakaki Y."/>
            <person name="Hanschen E.R."/>
            <person name="Ferris P.J."/>
            <person name="Michod R.E."/>
            <person name="Olson B.J.S.C."/>
            <person name="Nozaki H."/>
            <person name="Durand P.M."/>
        </authorList>
    </citation>
    <scope>NUCLEOTIDE SEQUENCE [LARGE SCALE GENOMIC DNA]</scope>
    <source>
        <strain evidence="4 5">NIES-571</strain>
    </source>
</reference>
<evidence type="ECO:0000313" key="4">
    <source>
        <dbReference type="EMBL" id="PNH02603.1"/>
    </source>
</evidence>
<evidence type="ECO:0000256" key="3">
    <source>
        <dbReference type="ARBA" id="ARBA00023186"/>
    </source>
</evidence>
<dbReference type="Pfam" id="PF00118">
    <property type="entry name" value="Cpn60_TCP1"/>
    <property type="match status" value="1"/>
</dbReference>
<sequence length="94" mass="10360">MESFCVRAFAEALEVVPYTLAENAGLNPINIVTELRRMHAAGEKYSGINVKKGTITNMLEEKVVQPLLVTTSALTLATETVRMILKIDDIVPTR</sequence>
<dbReference type="AlphaFoldDB" id="A0A2J7ZQQ5"/>
<evidence type="ECO:0000313" key="5">
    <source>
        <dbReference type="Proteomes" id="UP000236333"/>
    </source>
</evidence>
<name>A0A2J7ZQQ5_9CHLO</name>
<dbReference type="PANTHER" id="PTHR11353">
    <property type="entry name" value="CHAPERONIN"/>
    <property type="match status" value="1"/>
</dbReference>
<dbReference type="InterPro" id="IPR017998">
    <property type="entry name" value="Chaperone_TCP-1"/>
</dbReference>
<dbReference type="InterPro" id="IPR027413">
    <property type="entry name" value="GROEL-like_equatorial_sf"/>
</dbReference>
<keyword evidence="3" id="KW-0143">Chaperone</keyword>
<keyword evidence="5" id="KW-1185">Reference proteome</keyword>
<gene>
    <name evidence="4" type="ORF">TSOC_011407</name>
</gene>
<dbReference type="SUPFAM" id="SSF48592">
    <property type="entry name" value="GroEL equatorial domain-like"/>
    <property type="match status" value="1"/>
</dbReference>
<dbReference type="Gene3D" id="1.10.560.10">
    <property type="entry name" value="GroEL-like equatorial domain"/>
    <property type="match status" value="1"/>
</dbReference>
<keyword evidence="2" id="KW-0067">ATP-binding</keyword>
<dbReference type="Proteomes" id="UP000236333">
    <property type="component" value="Unassembled WGS sequence"/>
</dbReference>
<dbReference type="GO" id="GO:0140662">
    <property type="term" value="F:ATP-dependent protein folding chaperone"/>
    <property type="evidence" value="ECO:0007669"/>
    <property type="project" value="InterPro"/>
</dbReference>
<protein>
    <submittedName>
        <fullName evidence="4">T-complex protein 1 subunit delta</fullName>
    </submittedName>
</protein>
<accession>A0A2J7ZQQ5</accession>
<dbReference type="EMBL" id="PGGS01000624">
    <property type="protein sequence ID" value="PNH02603.1"/>
    <property type="molecule type" value="Genomic_DNA"/>
</dbReference>
<proteinExistence type="predicted"/>
<dbReference type="GO" id="GO:0005524">
    <property type="term" value="F:ATP binding"/>
    <property type="evidence" value="ECO:0007669"/>
    <property type="project" value="UniProtKB-KW"/>
</dbReference>
<evidence type="ECO:0000256" key="2">
    <source>
        <dbReference type="ARBA" id="ARBA00022840"/>
    </source>
</evidence>
<dbReference type="OrthoDB" id="10248520at2759"/>
<dbReference type="InterPro" id="IPR002423">
    <property type="entry name" value="Cpn60/GroEL/TCP-1"/>
</dbReference>
<comment type="caution">
    <text evidence="4">The sequence shown here is derived from an EMBL/GenBank/DDBJ whole genome shotgun (WGS) entry which is preliminary data.</text>
</comment>
<evidence type="ECO:0000256" key="1">
    <source>
        <dbReference type="ARBA" id="ARBA00022741"/>
    </source>
</evidence>